<organism evidence="1 2">
    <name type="scientific">Nephila pilipes</name>
    <name type="common">Giant wood spider</name>
    <name type="synonym">Nephila maculata</name>
    <dbReference type="NCBI Taxonomy" id="299642"/>
    <lineage>
        <taxon>Eukaryota</taxon>
        <taxon>Metazoa</taxon>
        <taxon>Ecdysozoa</taxon>
        <taxon>Arthropoda</taxon>
        <taxon>Chelicerata</taxon>
        <taxon>Arachnida</taxon>
        <taxon>Araneae</taxon>
        <taxon>Araneomorphae</taxon>
        <taxon>Entelegynae</taxon>
        <taxon>Araneoidea</taxon>
        <taxon>Nephilidae</taxon>
        <taxon>Nephila</taxon>
    </lineage>
</organism>
<feature type="non-terminal residue" evidence="1">
    <location>
        <position position="58"/>
    </location>
</feature>
<proteinExistence type="predicted"/>
<accession>A0A8X6NZI3</accession>
<evidence type="ECO:0000313" key="1">
    <source>
        <dbReference type="EMBL" id="GFT40591.1"/>
    </source>
</evidence>
<evidence type="ECO:0000313" key="2">
    <source>
        <dbReference type="Proteomes" id="UP000887013"/>
    </source>
</evidence>
<comment type="caution">
    <text evidence="1">The sequence shown here is derived from an EMBL/GenBank/DDBJ whole genome shotgun (WGS) entry which is preliminary data.</text>
</comment>
<keyword evidence="2" id="KW-1185">Reference proteome</keyword>
<sequence>MSANRSLTQRGGTWMKEENAVVHLHLDERSENTHIVLIIIDLYKLSQFMIIKISLFIK</sequence>
<dbReference type="EMBL" id="BMAW01063498">
    <property type="protein sequence ID" value="GFT40591.1"/>
    <property type="molecule type" value="Genomic_DNA"/>
</dbReference>
<protein>
    <submittedName>
        <fullName evidence="1">Uncharacterized protein</fullName>
    </submittedName>
</protein>
<dbReference type="Proteomes" id="UP000887013">
    <property type="component" value="Unassembled WGS sequence"/>
</dbReference>
<reference evidence="1" key="1">
    <citation type="submission" date="2020-08" db="EMBL/GenBank/DDBJ databases">
        <title>Multicomponent nature underlies the extraordinary mechanical properties of spider dragline silk.</title>
        <authorList>
            <person name="Kono N."/>
            <person name="Nakamura H."/>
            <person name="Mori M."/>
            <person name="Yoshida Y."/>
            <person name="Ohtoshi R."/>
            <person name="Malay A.D."/>
            <person name="Moran D.A.P."/>
            <person name="Tomita M."/>
            <person name="Numata K."/>
            <person name="Arakawa K."/>
        </authorList>
    </citation>
    <scope>NUCLEOTIDE SEQUENCE</scope>
</reference>
<dbReference type="AlphaFoldDB" id="A0A8X6NZI3"/>
<gene>
    <name evidence="1" type="ORF">NPIL_561201</name>
</gene>
<name>A0A8X6NZI3_NEPPI</name>